<evidence type="ECO:0000313" key="3">
    <source>
        <dbReference type="EMBL" id="KAJ4390724.1"/>
    </source>
</evidence>
<keyword evidence="4" id="KW-1185">Reference proteome</keyword>
<comment type="caution">
    <text evidence="3">The sequence shown here is derived from an EMBL/GenBank/DDBJ whole genome shotgun (WGS) entry which is preliminary data.</text>
</comment>
<evidence type="ECO:0000256" key="1">
    <source>
        <dbReference type="ARBA" id="ARBA00005706"/>
    </source>
</evidence>
<comment type="similarity">
    <text evidence="1">Belongs to the flavin-dependent halogenase family.</text>
</comment>
<gene>
    <name evidence="3" type="ORF">N0V93_004322</name>
</gene>
<dbReference type="GO" id="GO:0016491">
    <property type="term" value="F:oxidoreductase activity"/>
    <property type="evidence" value="ECO:0007669"/>
    <property type="project" value="UniProtKB-KW"/>
</dbReference>
<dbReference type="Gene3D" id="3.50.50.60">
    <property type="entry name" value="FAD/NAD(P)-binding domain"/>
    <property type="match status" value="1"/>
</dbReference>
<dbReference type="InterPro" id="IPR050816">
    <property type="entry name" value="Flavin-dep_Halogenase_NPB"/>
</dbReference>
<sequence>MKKGLASPTSPTPSITVFEKSDSPQYKIGESTLTTFGLWLKTIGIGPALLWRLFGPKDGLAFFYLNHEDPDNVGTFAANGPPGDFVPTLQIERTISELLLTLYAQRMGVQVHHGHSVNIDVTDLGKADIVSEDPVRVQVVTNGESVHIKTRLLVDATGRFRRFASKASRKRVLPGFNTDSFWAYFEFPGNDADIPLPYYESCNTNHICLPEGWAWIIRLPSWQGSSLPNLTRMINYLLDLNSQDTHPDDYPSALQLALMFDLKFRWVVSIGYALRNDVVYPDSLSDFGSCEAERKFNWITSRYQRMQALMDQHILIKDLYGPKTTWFIRKALSYESTIVGGPRWAAIGDASGFTNPLYSPGINCNMATSVFLAESTNEYLTSKTTQGRTAVIEKYSKFCESRVQNLHRMNMFNYLMMRSPQTGPLGPLWQYLCGTGNEQWRNMRACTFDNVAESVTTWDWGAQRSEYIAFANEAIELLAGPPSEASAELVAAIMKLSDQRLAQVMSSGKYSGRWAGLLRWYDDELRFCPEKTKRDVLARKCEACGNWRILRDDITRCATCGAVNKYNEIVRYN</sequence>
<evidence type="ECO:0008006" key="5">
    <source>
        <dbReference type="Google" id="ProtNLM"/>
    </source>
</evidence>
<dbReference type="PANTHER" id="PTHR43747">
    <property type="entry name" value="FAD-BINDING PROTEIN"/>
    <property type="match status" value="1"/>
</dbReference>
<protein>
    <recommendedName>
        <fullName evidence="5">Tryptophan halogenase</fullName>
    </recommendedName>
</protein>
<dbReference type="Proteomes" id="UP001140453">
    <property type="component" value="Unassembled WGS sequence"/>
</dbReference>
<dbReference type="EMBL" id="JAPEVB010000003">
    <property type="protein sequence ID" value="KAJ4390724.1"/>
    <property type="molecule type" value="Genomic_DNA"/>
</dbReference>
<dbReference type="OrthoDB" id="5278911at2759"/>
<dbReference type="InterPro" id="IPR036188">
    <property type="entry name" value="FAD/NAD-bd_sf"/>
</dbReference>
<dbReference type="AlphaFoldDB" id="A0A9W9CX06"/>
<keyword evidence="2" id="KW-0560">Oxidoreductase</keyword>
<dbReference type="PANTHER" id="PTHR43747:SF5">
    <property type="entry name" value="FAD-BINDING DOMAIN-CONTAINING PROTEIN"/>
    <property type="match status" value="1"/>
</dbReference>
<accession>A0A9W9CX06</accession>
<dbReference type="SUPFAM" id="SSF51905">
    <property type="entry name" value="FAD/NAD(P)-binding domain"/>
    <property type="match status" value="1"/>
</dbReference>
<evidence type="ECO:0000256" key="2">
    <source>
        <dbReference type="ARBA" id="ARBA00023002"/>
    </source>
</evidence>
<reference evidence="3" key="1">
    <citation type="submission" date="2022-10" db="EMBL/GenBank/DDBJ databases">
        <title>Tapping the CABI collections for fungal endophytes: first genome assemblies for Collariella, Neodidymelliopsis, Ascochyta clinopodiicola, Didymella pomorum, Didymosphaeria variabile, Neocosmospora piperis and Neocucurbitaria cava.</title>
        <authorList>
            <person name="Hill R."/>
        </authorList>
    </citation>
    <scope>NUCLEOTIDE SEQUENCE</scope>
    <source>
        <strain evidence="3">IMI 355082</strain>
    </source>
</reference>
<name>A0A9W9CX06_9PEZI</name>
<organism evidence="3 4">
    <name type="scientific">Gnomoniopsis smithogilvyi</name>
    <dbReference type="NCBI Taxonomy" id="1191159"/>
    <lineage>
        <taxon>Eukaryota</taxon>
        <taxon>Fungi</taxon>
        <taxon>Dikarya</taxon>
        <taxon>Ascomycota</taxon>
        <taxon>Pezizomycotina</taxon>
        <taxon>Sordariomycetes</taxon>
        <taxon>Sordariomycetidae</taxon>
        <taxon>Diaporthales</taxon>
        <taxon>Gnomoniaceae</taxon>
        <taxon>Gnomoniopsis</taxon>
    </lineage>
</organism>
<proteinExistence type="inferred from homology"/>
<evidence type="ECO:0000313" key="4">
    <source>
        <dbReference type="Proteomes" id="UP001140453"/>
    </source>
</evidence>